<sequence>MMPRPLLGTLEALKFWIGYIDLEKRKTIVLRYGWSRDLLYYTSHRESSFPKIDCCFKGYVRSACLDDDTFLPNSVSEHRVARSQRSLRQTPFTGVPLVFAQLKMLNSLVFAY</sequence>
<protein>
    <submittedName>
        <fullName evidence="1">Uncharacterized protein</fullName>
    </submittedName>
</protein>
<keyword evidence="2" id="KW-1185">Reference proteome</keyword>
<accession>A0A1E1JT91</accession>
<dbReference type="AlphaFoldDB" id="A0A1E1JT91"/>
<proteinExistence type="predicted"/>
<organism evidence="1 2">
    <name type="scientific">Rhynchosporium graminicola</name>
    <dbReference type="NCBI Taxonomy" id="2792576"/>
    <lineage>
        <taxon>Eukaryota</taxon>
        <taxon>Fungi</taxon>
        <taxon>Dikarya</taxon>
        <taxon>Ascomycota</taxon>
        <taxon>Pezizomycotina</taxon>
        <taxon>Leotiomycetes</taxon>
        <taxon>Helotiales</taxon>
        <taxon>Ploettnerulaceae</taxon>
        <taxon>Rhynchosporium</taxon>
    </lineage>
</organism>
<evidence type="ECO:0000313" key="1">
    <source>
        <dbReference type="EMBL" id="CZS89087.1"/>
    </source>
</evidence>
<reference evidence="2" key="1">
    <citation type="submission" date="2016-03" db="EMBL/GenBank/DDBJ databases">
        <authorList>
            <person name="Ploux O."/>
        </authorList>
    </citation>
    <scope>NUCLEOTIDE SEQUENCE [LARGE SCALE GENOMIC DNA]</scope>
    <source>
        <strain evidence="2">UK7</strain>
    </source>
</reference>
<dbReference type="Proteomes" id="UP000178129">
    <property type="component" value="Unassembled WGS sequence"/>
</dbReference>
<dbReference type="InParanoid" id="A0A1E1JT91"/>
<evidence type="ECO:0000313" key="2">
    <source>
        <dbReference type="Proteomes" id="UP000178129"/>
    </source>
</evidence>
<comment type="caution">
    <text evidence="1">The sequence shown here is derived from an EMBL/GenBank/DDBJ whole genome shotgun (WGS) entry which is preliminary data.</text>
</comment>
<name>A0A1E1JT91_9HELO</name>
<dbReference type="EMBL" id="FJUW01000002">
    <property type="protein sequence ID" value="CZS89087.1"/>
    <property type="molecule type" value="Genomic_DNA"/>
</dbReference>
<gene>
    <name evidence="1" type="ORF">RCO7_14143</name>
</gene>